<accession>A0A5Q6S362</accession>
<dbReference type="AlphaFoldDB" id="A0A5Q6S362"/>
<gene>
    <name evidence="3" type="ORF">FE697_001555</name>
</gene>
<dbReference type="Gene3D" id="3.40.50.620">
    <property type="entry name" value="HUPs"/>
    <property type="match status" value="2"/>
</dbReference>
<dbReference type="InterPro" id="IPR006015">
    <property type="entry name" value="Universal_stress_UspA"/>
</dbReference>
<evidence type="ECO:0000313" key="3">
    <source>
        <dbReference type="EMBL" id="KAA1424639.1"/>
    </source>
</evidence>
<reference evidence="3 4" key="1">
    <citation type="submission" date="2019-09" db="EMBL/GenBank/DDBJ databases">
        <title>Mumia zhuanghuii sp. nov. isolated from the intestinal contents of plateau pika (Ochotona curzoniae) in the Qinghai-Tibet plateau of China.</title>
        <authorList>
            <person name="Tian Z."/>
        </authorList>
    </citation>
    <scope>NUCLEOTIDE SEQUENCE [LARGE SCALE GENOMIC DNA]</scope>
    <source>
        <strain evidence="4">350</strain>
    </source>
</reference>
<comment type="similarity">
    <text evidence="1">Belongs to the universal stress protein A family.</text>
</comment>
<dbReference type="PRINTS" id="PR01438">
    <property type="entry name" value="UNVRSLSTRESS"/>
</dbReference>
<protein>
    <submittedName>
        <fullName evidence="3">Universal stress protein</fullName>
    </submittedName>
</protein>
<dbReference type="InterPro" id="IPR006016">
    <property type="entry name" value="UspA"/>
</dbReference>
<dbReference type="CDD" id="cd00293">
    <property type="entry name" value="USP-like"/>
    <property type="match status" value="1"/>
</dbReference>
<dbReference type="Proteomes" id="UP000307768">
    <property type="component" value="Unassembled WGS sequence"/>
</dbReference>
<evidence type="ECO:0000313" key="4">
    <source>
        <dbReference type="Proteomes" id="UP000307768"/>
    </source>
</evidence>
<dbReference type="SUPFAM" id="SSF52402">
    <property type="entry name" value="Adenine nucleotide alpha hydrolases-like"/>
    <property type="match status" value="2"/>
</dbReference>
<dbReference type="PANTHER" id="PTHR46268:SF6">
    <property type="entry name" value="UNIVERSAL STRESS PROTEIN UP12"/>
    <property type="match status" value="1"/>
</dbReference>
<feature type="domain" description="UspA" evidence="2">
    <location>
        <begin position="151"/>
        <end position="290"/>
    </location>
</feature>
<proteinExistence type="inferred from homology"/>
<organism evidence="3 4">
    <name type="scientific">Mumia zhuanghuii</name>
    <dbReference type="NCBI Taxonomy" id="2585211"/>
    <lineage>
        <taxon>Bacteria</taxon>
        <taxon>Bacillati</taxon>
        <taxon>Actinomycetota</taxon>
        <taxon>Actinomycetes</taxon>
        <taxon>Propionibacteriales</taxon>
        <taxon>Nocardioidaceae</taxon>
        <taxon>Mumia</taxon>
    </lineage>
</organism>
<dbReference type="EMBL" id="VDFQ02000001">
    <property type="protein sequence ID" value="KAA1424639.1"/>
    <property type="molecule type" value="Genomic_DNA"/>
</dbReference>
<dbReference type="InterPro" id="IPR014729">
    <property type="entry name" value="Rossmann-like_a/b/a_fold"/>
</dbReference>
<sequence length="294" mass="31193">MTVVAGIGPDGRGAGAVHLAGRIAASTRQDLLLCCVVPDAWGRASATSGADADWRRHLEAVAAEAIAEARTVPPPEVRVDAVVRTARSVPRELVAQAERAEATMLVVGSAGDARMGHIALGSVSTWLLHRSSLPVVIAPRSFWSEPTDRLERLVLAIDSDDGAQAALDSTTLLARHAGVGVALATFGVRRLPAFPDGGGRRADDAVYDVWREGIDALHDRAAALVEAAGVQVTDRFVVVADSWRGAVDKVHWREGDLLVMTSSREGPVRRIFLGSNAPRIMGQVPVPVITLPRR</sequence>
<feature type="domain" description="UspA" evidence="2">
    <location>
        <begin position="2"/>
        <end position="138"/>
    </location>
</feature>
<evidence type="ECO:0000256" key="1">
    <source>
        <dbReference type="ARBA" id="ARBA00008791"/>
    </source>
</evidence>
<dbReference type="RefSeq" id="WP_149767626.1">
    <property type="nucleotide sequence ID" value="NZ_VDFQ02000001.1"/>
</dbReference>
<dbReference type="PANTHER" id="PTHR46268">
    <property type="entry name" value="STRESS RESPONSE PROTEIN NHAX"/>
    <property type="match status" value="1"/>
</dbReference>
<comment type="caution">
    <text evidence="3">The sequence shown here is derived from an EMBL/GenBank/DDBJ whole genome shotgun (WGS) entry which is preliminary data.</text>
</comment>
<name>A0A5Q6S362_9ACTN</name>
<dbReference type="OrthoDB" id="5242641at2"/>
<evidence type="ECO:0000259" key="2">
    <source>
        <dbReference type="Pfam" id="PF00582"/>
    </source>
</evidence>
<dbReference type="Pfam" id="PF00582">
    <property type="entry name" value="Usp"/>
    <property type="match status" value="2"/>
</dbReference>